<feature type="domain" description="AB hydrolase-1" evidence="1">
    <location>
        <begin position="68"/>
        <end position="302"/>
    </location>
</feature>
<comment type="caution">
    <text evidence="2">The sequence shown here is derived from an EMBL/GenBank/DDBJ whole genome shotgun (WGS) entry which is preliminary data.</text>
</comment>
<gene>
    <name evidence="2" type="ORF">KCQ71_01090</name>
</gene>
<evidence type="ECO:0000259" key="1">
    <source>
        <dbReference type="Pfam" id="PF12697"/>
    </source>
</evidence>
<evidence type="ECO:0000313" key="3">
    <source>
        <dbReference type="Proteomes" id="UP000826651"/>
    </source>
</evidence>
<dbReference type="Pfam" id="PF12697">
    <property type="entry name" value="Abhydrolase_6"/>
    <property type="match status" value="1"/>
</dbReference>
<dbReference type="PANTHER" id="PTHR43798">
    <property type="entry name" value="MONOACYLGLYCEROL LIPASE"/>
    <property type="match status" value="1"/>
</dbReference>
<dbReference type="InterPro" id="IPR050266">
    <property type="entry name" value="AB_hydrolase_sf"/>
</dbReference>
<dbReference type="InterPro" id="IPR000073">
    <property type="entry name" value="AB_hydrolase_1"/>
</dbReference>
<dbReference type="PANTHER" id="PTHR43798:SF33">
    <property type="entry name" value="HYDROLASE, PUTATIVE (AFU_ORTHOLOGUE AFUA_2G14860)-RELATED"/>
    <property type="match status" value="1"/>
</dbReference>
<proteinExistence type="predicted"/>
<organism evidence="2 3">
    <name type="scientific">Occultella gossypii</name>
    <dbReference type="NCBI Taxonomy" id="2800820"/>
    <lineage>
        <taxon>Bacteria</taxon>
        <taxon>Bacillati</taxon>
        <taxon>Actinomycetota</taxon>
        <taxon>Actinomycetes</taxon>
        <taxon>Micrococcales</taxon>
        <taxon>Ruaniaceae</taxon>
        <taxon>Occultella</taxon>
    </lineage>
</organism>
<accession>A0ABS7S312</accession>
<name>A0ABS7S312_9MICO</name>
<protein>
    <submittedName>
        <fullName evidence="2">Alpha/beta hydrolase</fullName>
    </submittedName>
</protein>
<dbReference type="RefSeq" id="WP_223401934.1">
    <property type="nucleotide sequence ID" value="NZ_JAGSHT010000002.1"/>
</dbReference>
<dbReference type="Proteomes" id="UP000826651">
    <property type="component" value="Unassembled WGS sequence"/>
</dbReference>
<keyword evidence="3" id="KW-1185">Reference proteome</keyword>
<keyword evidence="2" id="KW-0378">Hydrolase</keyword>
<dbReference type="GO" id="GO:0016787">
    <property type="term" value="F:hydrolase activity"/>
    <property type="evidence" value="ECO:0007669"/>
    <property type="project" value="UniProtKB-KW"/>
</dbReference>
<dbReference type="InterPro" id="IPR029058">
    <property type="entry name" value="AB_hydrolase_fold"/>
</dbReference>
<sequence>MRPLKIIGKSLAGLLAAAFLAVAGFTGYHHIMLHVEAGRLAPAGQLVTVDGHQMSVLASGPTSDEATIVFIAGAGTASPIYSFKPLTDRLDGELHSVVVERFGYGYSDDAGTDRHVATVLAETREALRQAGETPPYVLAPHSMGGLEALYWAQTYPDEVVGIVGLDMAVPHSYDSLDFESEKSTIDLGRRLRFFGLSRLMSGDQPTEGLTSEELAQQELLAHRNFLDDAQYDEGLALLENAATVQAGAIPDAPILMFVSDGEEIGSFWVPASTEFAQQTGAELVQLDAGHYVFQYEPDLIADQMTAFVETLG</sequence>
<dbReference type="Gene3D" id="3.40.50.1820">
    <property type="entry name" value="alpha/beta hydrolase"/>
    <property type="match status" value="1"/>
</dbReference>
<dbReference type="SUPFAM" id="SSF53474">
    <property type="entry name" value="alpha/beta-Hydrolases"/>
    <property type="match status" value="1"/>
</dbReference>
<reference evidence="2 3" key="1">
    <citation type="submission" date="2021-04" db="EMBL/GenBank/DDBJ databases">
        <title>Ruania sp. nov., isolated from sandy soil of mangrove forest.</title>
        <authorList>
            <person name="Ge X."/>
            <person name="Huang R."/>
            <person name="Liu W."/>
        </authorList>
    </citation>
    <scope>NUCLEOTIDE SEQUENCE [LARGE SCALE GENOMIC DNA]</scope>
    <source>
        <strain evidence="2 3">N2-46</strain>
    </source>
</reference>
<evidence type="ECO:0000313" key="2">
    <source>
        <dbReference type="EMBL" id="MBZ2194731.1"/>
    </source>
</evidence>
<dbReference type="EMBL" id="JAGSHT010000002">
    <property type="protein sequence ID" value="MBZ2194731.1"/>
    <property type="molecule type" value="Genomic_DNA"/>
</dbReference>